<comment type="cofactor">
    <cofactor evidence="10">
        <name>[2Fe-2S] cluster</name>
        <dbReference type="ChEBI" id="CHEBI:190135"/>
    </cofactor>
</comment>
<comment type="cofactor">
    <cofactor evidence="12">
        <name>[2Fe-2S] cluster</name>
        <dbReference type="ChEBI" id="CHEBI:190135"/>
    </cofactor>
    <text evidence="12">Binds 1 [2Fe-2S] cluster per subunit.</text>
</comment>
<dbReference type="AlphaFoldDB" id="A0A1M7SZK3"/>
<dbReference type="Gene3D" id="2.10.240.10">
    <property type="entry name" value="Dihydroorotate dehydrogenase, electron transfer subunit"/>
    <property type="match status" value="1"/>
</dbReference>
<feature type="domain" description="FAD-binding FR-type" evidence="13">
    <location>
        <begin position="19"/>
        <end position="110"/>
    </location>
</feature>
<dbReference type="GO" id="GO:0050660">
    <property type="term" value="F:flavin adenine dinucleotide binding"/>
    <property type="evidence" value="ECO:0007669"/>
    <property type="project" value="InterPro"/>
</dbReference>
<dbReference type="PROSITE" id="PS51384">
    <property type="entry name" value="FAD_FR"/>
    <property type="match status" value="1"/>
</dbReference>
<evidence type="ECO:0000256" key="2">
    <source>
        <dbReference type="ARBA" id="ARBA00022448"/>
    </source>
</evidence>
<gene>
    <name evidence="14" type="ORF">SAMN02745226_01400</name>
</gene>
<comment type="cofactor">
    <cofactor evidence="11">
        <name>FAD</name>
        <dbReference type="ChEBI" id="CHEBI:57692"/>
    </cofactor>
    <text evidence="11">Binds 1 FAD per subunit.</text>
</comment>
<keyword evidence="9 12" id="KW-0411">Iron-sulfur</keyword>
<evidence type="ECO:0000256" key="7">
    <source>
        <dbReference type="ARBA" id="ARBA00022982"/>
    </source>
</evidence>
<feature type="binding site" evidence="12">
    <location>
        <position position="219"/>
    </location>
    <ligand>
        <name>[2Fe-2S] cluster</name>
        <dbReference type="ChEBI" id="CHEBI:190135"/>
    </ligand>
</feature>
<dbReference type="GO" id="GO:0051537">
    <property type="term" value="F:2 iron, 2 sulfur cluster binding"/>
    <property type="evidence" value="ECO:0007669"/>
    <property type="project" value="UniProtKB-KW"/>
</dbReference>
<reference evidence="15" key="1">
    <citation type="submission" date="2016-12" db="EMBL/GenBank/DDBJ databases">
        <authorList>
            <person name="Varghese N."/>
            <person name="Submissions S."/>
        </authorList>
    </citation>
    <scope>NUCLEOTIDE SEQUENCE [LARGE SCALE GENOMIC DNA]</scope>
    <source>
        <strain evidence="15">DSM 13020</strain>
    </source>
</reference>
<name>A0A1M7SZK3_FERGO</name>
<dbReference type="RefSeq" id="WP_084634395.1">
    <property type="nucleotide sequence ID" value="NZ_FRDJ01000007.1"/>
</dbReference>
<organism evidence="14 15">
    <name type="scientific">Fervidobacterium gondwanense DSM 13020</name>
    <dbReference type="NCBI Taxonomy" id="1121883"/>
    <lineage>
        <taxon>Bacteria</taxon>
        <taxon>Thermotogati</taxon>
        <taxon>Thermotogota</taxon>
        <taxon>Thermotogae</taxon>
        <taxon>Thermotogales</taxon>
        <taxon>Fervidobacteriaceae</taxon>
        <taxon>Fervidobacterium</taxon>
    </lineage>
</organism>
<feature type="binding site" evidence="12">
    <location>
        <position position="234"/>
    </location>
    <ligand>
        <name>[2Fe-2S] cluster</name>
        <dbReference type="ChEBI" id="CHEBI:190135"/>
    </ligand>
</feature>
<evidence type="ECO:0000256" key="6">
    <source>
        <dbReference type="ARBA" id="ARBA00022827"/>
    </source>
</evidence>
<keyword evidence="7" id="KW-0249">Electron transport</keyword>
<evidence type="ECO:0000256" key="3">
    <source>
        <dbReference type="ARBA" id="ARBA00022630"/>
    </source>
</evidence>
<keyword evidence="5 12" id="KW-0479">Metal-binding</keyword>
<evidence type="ECO:0000256" key="10">
    <source>
        <dbReference type="ARBA" id="ARBA00034078"/>
    </source>
</evidence>
<feature type="binding site" evidence="11">
    <location>
        <begin position="87"/>
        <end position="88"/>
    </location>
    <ligand>
        <name>FAD</name>
        <dbReference type="ChEBI" id="CHEBI:57692"/>
    </ligand>
</feature>
<evidence type="ECO:0000256" key="11">
    <source>
        <dbReference type="PIRSR" id="PIRSR006816-1"/>
    </source>
</evidence>
<dbReference type="GO" id="GO:0046872">
    <property type="term" value="F:metal ion binding"/>
    <property type="evidence" value="ECO:0007669"/>
    <property type="project" value="UniProtKB-KW"/>
</dbReference>
<evidence type="ECO:0000256" key="8">
    <source>
        <dbReference type="ARBA" id="ARBA00023004"/>
    </source>
</evidence>
<dbReference type="SUPFAM" id="SSF63380">
    <property type="entry name" value="Riboflavin synthase domain-like"/>
    <property type="match status" value="1"/>
</dbReference>
<evidence type="ECO:0000256" key="12">
    <source>
        <dbReference type="PIRSR" id="PIRSR006816-2"/>
    </source>
</evidence>
<feature type="binding site" evidence="12">
    <location>
        <position position="214"/>
    </location>
    <ligand>
        <name>[2Fe-2S] cluster</name>
        <dbReference type="ChEBI" id="CHEBI:190135"/>
    </ligand>
</feature>
<evidence type="ECO:0000313" key="15">
    <source>
        <dbReference type="Proteomes" id="UP000184207"/>
    </source>
</evidence>
<evidence type="ECO:0000256" key="5">
    <source>
        <dbReference type="ARBA" id="ARBA00022723"/>
    </source>
</evidence>
<keyword evidence="2" id="KW-0813">Transport</keyword>
<dbReference type="InterPro" id="IPR039261">
    <property type="entry name" value="FNR_nucleotide-bd"/>
</dbReference>
<sequence length="247" mass="27686">MVSSSIRQFDGSSEKKTKYNVFELSKREIMEITVDTFLITFEEKIDFSPGQFCMVDVNDFGLTRKPFTLGSDAEGRIMISVKIVGAGTEYIVKTQNKLNILAPLGRGFLPPNKNGAIIVAPSCLAEGLELSRYFDVPLFVASRTNLNDDIVQHYGLNYIIGDYDYIYLLEKLKFSNFEWFFVSGSKKMEEITTKHLSAEGIKEVFVSLNEYMACGIGACKGCAVETTSGIKHVCQDGPVFRGDEIWR</sequence>
<dbReference type="InterPro" id="IPR019480">
    <property type="entry name" value="Dihydroorotate_DH_Fe-S-bd"/>
</dbReference>
<keyword evidence="6 11" id="KW-0274">FAD</keyword>
<dbReference type="GO" id="GO:0006221">
    <property type="term" value="P:pyrimidine nucleotide biosynthetic process"/>
    <property type="evidence" value="ECO:0007669"/>
    <property type="project" value="InterPro"/>
</dbReference>
<evidence type="ECO:0000256" key="1">
    <source>
        <dbReference type="ARBA" id="ARBA00006422"/>
    </source>
</evidence>
<keyword evidence="8 12" id="KW-0408">Iron</keyword>
<evidence type="ECO:0000313" key="14">
    <source>
        <dbReference type="EMBL" id="SHN63943.1"/>
    </source>
</evidence>
<accession>A0A1M7SZK3</accession>
<dbReference type="InterPro" id="IPR017927">
    <property type="entry name" value="FAD-bd_FR_type"/>
</dbReference>
<dbReference type="EMBL" id="FRDJ01000007">
    <property type="protein sequence ID" value="SHN63943.1"/>
    <property type="molecule type" value="Genomic_DNA"/>
</dbReference>
<evidence type="ECO:0000256" key="9">
    <source>
        <dbReference type="ARBA" id="ARBA00023014"/>
    </source>
</evidence>
<dbReference type="SUPFAM" id="SSF52343">
    <property type="entry name" value="Ferredoxin reductase-like, C-terminal NADP-linked domain"/>
    <property type="match status" value="1"/>
</dbReference>
<dbReference type="Pfam" id="PF10418">
    <property type="entry name" value="DHODB_Fe-S_bind"/>
    <property type="match status" value="1"/>
</dbReference>
<dbReference type="InterPro" id="IPR037117">
    <property type="entry name" value="Dihydroorotate_DH_ele_sf"/>
</dbReference>
<feature type="binding site" evidence="12">
    <location>
        <position position="222"/>
    </location>
    <ligand>
        <name>[2Fe-2S] cluster</name>
        <dbReference type="ChEBI" id="CHEBI:190135"/>
    </ligand>
</feature>
<evidence type="ECO:0000256" key="4">
    <source>
        <dbReference type="ARBA" id="ARBA00022714"/>
    </source>
</evidence>
<dbReference type="PIRSF" id="PIRSF006816">
    <property type="entry name" value="Cyc3_hyd_g"/>
    <property type="match status" value="1"/>
</dbReference>
<keyword evidence="3 11" id="KW-0285">Flavoprotein</keyword>
<dbReference type="PANTHER" id="PTHR43513">
    <property type="entry name" value="DIHYDROOROTATE DEHYDROGENASE B (NAD(+)), ELECTRON TRANSFER SUBUNIT"/>
    <property type="match status" value="1"/>
</dbReference>
<dbReference type="InterPro" id="IPR050353">
    <property type="entry name" value="PyrK_electron_transfer"/>
</dbReference>
<comment type="similarity">
    <text evidence="1">Belongs to the PyrK family.</text>
</comment>
<proteinExistence type="inferred from homology"/>
<dbReference type="OrthoDB" id="9789468at2"/>
<dbReference type="GO" id="GO:0016491">
    <property type="term" value="F:oxidoreductase activity"/>
    <property type="evidence" value="ECO:0007669"/>
    <property type="project" value="InterPro"/>
</dbReference>
<protein>
    <submittedName>
        <fullName evidence="14">Dihydroorotate dehydrogenase electron transfer subunit</fullName>
    </submittedName>
</protein>
<dbReference type="PANTHER" id="PTHR43513:SF3">
    <property type="entry name" value="DIHYDROOROTATE DEHYDROGENASE B (NAD(+)), ELECTRON TRANSFER SUBUNIT-RELATED"/>
    <property type="match status" value="1"/>
</dbReference>
<dbReference type="STRING" id="1121883.SAMN02745226_01400"/>
<dbReference type="InterPro" id="IPR017938">
    <property type="entry name" value="Riboflavin_synthase-like_b-brl"/>
</dbReference>
<dbReference type="InterPro" id="IPR012165">
    <property type="entry name" value="Cyt_c3_hydrogenase_gsu"/>
</dbReference>
<keyword evidence="4 12" id="KW-0001">2Fe-2S</keyword>
<dbReference type="Gene3D" id="2.40.30.10">
    <property type="entry name" value="Translation factors"/>
    <property type="match status" value="1"/>
</dbReference>
<evidence type="ECO:0000259" key="13">
    <source>
        <dbReference type="PROSITE" id="PS51384"/>
    </source>
</evidence>
<dbReference type="Proteomes" id="UP000184207">
    <property type="component" value="Unassembled WGS sequence"/>
</dbReference>
<keyword evidence="15" id="KW-1185">Reference proteome</keyword>